<name>A0A2P2NSC9_RHIMU</name>
<reference evidence="1" key="1">
    <citation type="submission" date="2018-02" db="EMBL/GenBank/DDBJ databases">
        <title>Rhizophora mucronata_Transcriptome.</title>
        <authorList>
            <person name="Meera S.P."/>
            <person name="Sreeshan A."/>
            <person name="Augustine A."/>
        </authorList>
    </citation>
    <scope>NUCLEOTIDE SEQUENCE</scope>
    <source>
        <tissue evidence="1">Leaf</tissue>
    </source>
</reference>
<proteinExistence type="predicted"/>
<dbReference type="EMBL" id="GGEC01064816">
    <property type="protein sequence ID" value="MBX45300.1"/>
    <property type="molecule type" value="Transcribed_RNA"/>
</dbReference>
<dbReference type="AlphaFoldDB" id="A0A2P2NSC9"/>
<evidence type="ECO:0000313" key="1">
    <source>
        <dbReference type="EMBL" id="MBX45300.1"/>
    </source>
</evidence>
<organism evidence="1">
    <name type="scientific">Rhizophora mucronata</name>
    <name type="common">Asiatic mangrove</name>
    <dbReference type="NCBI Taxonomy" id="61149"/>
    <lineage>
        <taxon>Eukaryota</taxon>
        <taxon>Viridiplantae</taxon>
        <taxon>Streptophyta</taxon>
        <taxon>Embryophyta</taxon>
        <taxon>Tracheophyta</taxon>
        <taxon>Spermatophyta</taxon>
        <taxon>Magnoliopsida</taxon>
        <taxon>eudicotyledons</taxon>
        <taxon>Gunneridae</taxon>
        <taxon>Pentapetalae</taxon>
        <taxon>rosids</taxon>
        <taxon>fabids</taxon>
        <taxon>Malpighiales</taxon>
        <taxon>Rhizophoraceae</taxon>
        <taxon>Rhizophora</taxon>
    </lineage>
</organism>
<sequence length="24" mass="2487">MRGTRGPPCDFISGIGILLGPLDT</sequence>
<protein>
    <submittedName>
        <fullName evidence="1">Uncharacterized protein</fullName>
    </submittedName>
</protein>
<accession>A0A2P2NSC9</accession>